<dbReference type="InterPro" id="IPR016102">
    <property type="entry name" value="Succinyl-CoA_synth-like"/>
</dbReference>
<evidence type="ECO:0000256" key="1">
    <source>
        <dbReference type="ARBA" id="ARBA00022598"/>
    </source>
</evidence>
<dbReference type="InterPro" id="IPR013815">
    <property type="entry name" value="ATP_grasp_subdomain_1"/>
</dbReference>
<dbReference type="Pfam" id="PF13380">
    <property type="entry name" value="CoA_binding_2"/>
    <property type="match status" value="1"/>
</dbReference>
<dbReference type="InterPro" id="IPR036291">
    <property type="entry name" value="NAD(P)-bd_dom_sf"/>
</dbReference>
<evidence type="ECO:0000256" key="3">
    <source>
        <dbReference type="ARBA" id="ARBA00022840"/>
    </source>
</evidence>
<dbReference type="Pfam" id="PF19045">
    <property type="entry name" value="Ligase_CoA_2"/>
    <property type="match status" value="1"/>
</dbReference>
<dbReference type="PROSITE" id="PS50975">
    <property type="entry name" value="ATP_GRASP"/>
    <property type="match status" value="1"/>
</dbReference>
<evidence type="ECO:0000313" key="7">
    <source>
        <dbReference type="Proteomes" id="UP000736373"/>
    </source>
</evidence>
<organism evidence="6 7">
    <name type="scientific">Paraburkholderia podalyriae</name>
    <dbReference type="NCBI Taxonomy" id="1938811"/>
    <lineage>
        <taxon>Bacteria</taxon>
        <taxon>Pseudomonadati</taxon>
        <taxon>Pseudomonadota</taxon>
        <taxon>Betaproteobacteria</taxon>
        <taxon>Burkholderiales</taxon>
        <taxon>Burkholderiaceae</taxon>
        <taxon>Paraburkholderia</taxon>
    </lineage>
</organism>
<gene>
    <name evidence="6" type="ORF">F6X42_39835</name>
</gene>
<dbReference type="Pfam" id="PF13607">
    <property type="entry name" value="Succ_CoA_lig"/>
    <property type="match status" value="1"/>
</dbReference>
<keyword evidence="3 4" id="KW-0067">ATP-binding</keyword>
<dbReference type="PANTHER" id="PTHR43334">
    <property type="entry name" value="ACETATE--COA LIGASE [ADP-FORMING]"/>
    <property type="match status" value="1"/>
</dbReference>
<comment type="caution">
    <text evidence="6">The sequence shown here is derived from an EMBL/GenBank/DDBJ whole genome shotgun (WGS) entry which is preliminary data.</text>
</comment>
<dbReference type="RefSeq" id="WP_187639220.1">
    <property type="nucleotide sequence ID" value="NZ_VZQQ01000096.1"/>
</dbReference>
<dbReference type="InterPro" id="IPR011761">
    <property type="entry name" value="ATP-grasp"/>
</dbReference>
<dbReference type="PANTHER" id="PTHR43334:SF1">
    <property type="entry name" value="3-HYDROXYPROPIONATE--COA LIGASE [ADP-FORMING]"/>
    <property type="match status" value="1"/>
</dbReference>
<accession>A0ABR7Q1C9</accession>
<dbReference type="Gene3D" id="3.30.470.20">
    <property type="entry name" value="ATP-grasp fold, B domain"/>
    <property type="match status" value="1"/>
</dbReference>
<keyword evidence="7" id="KW-1185">Reference proteome</keyword>
<proteinExistence type="predicted"/>
<feature type="domain" description="ATP-grasp" evidence="5">
    <location>
        <begin position="502"/>
        <end position="538"/>
    </location>
</feature>
<dbReference type="SUPFAM" id="SSF52210">
    <property type="entry name" value="Succinyl-CoA synthetase domains"/>
    <property type="match status" value="2"/>
</dbReference>
<dbReference type="SUPFAM" id="SSF56059">
    <property type="entry name" value="Glutathione synthetase ATP-binding domain-like"/>
    <property type="match status" value="1"/>
</dbReference>
<keyword evidence="1 6" id="KW-0436">Ligase</keyword>
<dbReference type="Gene3D" id="3.30.1490.20">
    <property type="entry name" value="ATP-grasp fold, A domain"/>
    <property type="match status" value="1"/>
</dbReference>
<dbReference type="Gene3D" id="3.40.50.720">
    <property type="entry name" value="NAD(P)-binding Rossmann-like Domain"/>
    <property type="match status" value="1"/>
</dbReference>
<dbReference type="Pfam" id="PF13549">
    <property type="entry name" value="ATP-grasp_5"/>
    <property type="match status" value="1"/>
</dbReference>
<sequence length="711" mass="74309">MGTHPVSSLTPLLAPRAIAILGASEDFRKLNGIPLKALLDKGYRGAIYPVNPKYTEIAGLRCYPTVEDIPGEVDLAIVTVAHNRVIENIRALGRKGVRAAVVFSSGFAEVGEEGAMRQRELQQAAREAGVRLLGPNCLGLVNTFDNVMASFAQFALGPTPGGPIALVTQSGALGTATVGVGKARGLHVGYLVTTGNESDVGFVEIMREVIADPRISVGAGFIEGVRDGTGLVALGQQSLDLSKPLVLTKLGRTDAGAKAVASHTGSLAGAENVFDGVARQFGIVRARSDEQLLDYTNAFAYACSDGALPQGPRVGILTRSGGAGALMADHAFEQGLRIPDLSAETAAALKGILPEFGSVANPVDVTAVGMFNPGVICDAFERVLNDPNVDVGIAWMGSTREVDFMVQAFADLRARAKKPFVLAWSGASEAAVQGLAAAQVAVFRGPEPAVAAVAALVRYAGMRRHWDTDRAQRRIAAGQVEVVRAGLSLPTAAGAVDTVIAAGLLAAQGIEIAPLALATNADEAVDAAERLGYPVVLKIESQQILHKTEAQGVVLSLRDAASVREAFEHVVANARRYDAEARIDGVVVQKMIGHSDAVEMVVGLNQDPVFGPVVMVGMGGIFIEVLKDVSLRRAPVTEAEAGRMIEDLRARVVLNGVRGKAPVDRAALCRFIAAVSRFGAAAGPRLGELDLNPVLVTPEGVTALDVLLTLR</sequence>
<dbReference type="Proteomes" id="UP000736373">
    <property type="component" value="Unassembled WGS sequence"/>
</dbReference>
<dbReference type="GO" id="GO:0016874">
    <property type="term" value="F:ligase activity"/>
    <property type="evidence" value="ECO:0007669"/>
    <property type="project" value="UniProtKB-KW"/>
</dbReference>
<keyword evidence="2 4" id="KW-0547">Nucleotide-binding</keyword>
<evidence type="ECO:0000256" key="2">
    <source>
        <dbReference type="ARBA" id="ARBA00022741"/>
    </source>
</evidence>
<dbReference type="SUPFAM" id="SSF51735">
    <property type="entry name" value="NAD(P)-binding Rossmann-fold domains"/>
    <property type="match status" value="1"/>
</dbReference>
<evidence type="ECO:0000256" key="4">
    <source>
        <dbReference type="PROSITE-ProRule" id="PRU00409"/>
    </source>
</evidence>
<dbReference type="Gene3D" id="3.40.50.261">
    <property type="entry name" value="Succinyl-CoA synthetase domains"/>
    <property type="match status" value="2"/>
</dbReference>
<dbReference type="InterPro" id="IPR032875">
    <property type="entry name" value="Succ_CoA_lig_flav_dom"/>
</dbReference>
<reference evidence="6 7" key="1">
    <citation type="submission" date="2019-09" db="EMBL/GenBank/DDBJ databases">
        <title>Paraburkholderia podalyriae sp. nov., A South African Podalyria-associated rhizobium.</title>
        <authorList>
            <person name="Mavima L."/>
            <person name="Beukes C.W."/>
            <person name="Palmer M."/>
            <person name="De Meyer S.E."/>
            <person name="James E.K."/>
            <person name="Maluk M."/>
            <person name="Avontuur J.R."/>
            <person name="Chan W.Y."/>
            <person name="Venter S.N."/>
            <person name="Steenkamp E.T."/>
        </authorList>
    </citation>
    <scope>NUCLEOTIDE SEQUENCE [LARGE SCALE GENOMIC DNA]</scope>
    <source>
        <strain evidence="6 7">WC7.3b</strain>
    </source>
</reference>
<protein>
    <submittedName>
        <fullName evidence="6">Acetate--CoA ligase family protein</fullName>
    </submittedName>
</protein>
<dbReference type="SMART" id="SM00881">
    <property type="entry name" value="CoA_binding"/>
    <property type="match status" value="1"/>
</dbReference>
<name>A0ABR7Q1C9_9BURK</name>
<dbReference type="EMBL" id="VZQQ01000096">
    <property type="protein sequence ID" value="MBC8752354.1"/>
    <property type="molecule type" value="Genomic_DNA"/>
</dbReference>
<evidence type="ECO:0000313" key="6">
    <source>
        <dbReference type="EMBL" id="MBC8752354.1"/>
    </source>
</evidence>
<dbReference type="InterPro" id="IPR051538">
    <property type="entry name" value="Acyl-CoA_Synth/Transferase"/>
</dbReference>
<dbReference type="InterPro" id="IPR003781">
    <property type="entry name" value="CoA-bd"/>
</dbReference>
<dbReference type="InterPro" id="IPR043938">
    <property type="entry name" value="Ligase_CoA_dom"/>
</dbReference>
<evidence type="ECO:0000259" key="5">
    <source>
        <dbReference type="PROSITE" id="PS50975"/>
    </source>
</evidence>